<organism evidence="3 4">
    <name type="scientific">Paraburkholderia sabiae</name>
    <dbReference type="NCBI Taxonomy" id="273251"/>
    <lineage>
        <taxon>Bacteria</taxon>
        <taxon>Pseudomonadati</taxon>
        <taxon>Pseudomonadota</taxon>
        <taxon>Betaproteobacteria</taxon>
        <taxon>Burkholderiales</taxon>
        <taxon>Burkholderiaceae</taxon>
        <taxon>Paraburkholderia</taxon>
    </lineage>
</organism>
<feature type="region of interest" description="Disordered" evidence="1">
    <location>
        <begin position="192"/>
        <end position="213"/>
    </location>
</feature>
<accession>A0ABU9QIN3</accession>
<name>A0ABU9QIN3_9BURK</name>
<sequence>MTAARVGLQGFNLLPHRQRDARLARRRCFVEWTSAVLCGCVAVALLATWQTFERAHLDRERSAVEQKLAALASPLAEHVRLTGEARNERLQNERAATLSEPLVHLLDLLDALSQESSESVVVKQLRHREHETELLAVSSDHAASAAWLNRLAALKGVKDSDLSDVHRATNATNATKAADPATAFEVTAHLKWDGGPVKSKTPAASSPNTRGKK</sequence>
<evidence type="ECO:0000256" key="2">
    <source>
        <dbReference type="SAM" id="Phobius"/>
    </source>
</evidence>
<protein>
    <submittedName>
        <fullName evidence="3">Fimbrial assembly protein</fullName>
    </submittedName>
</protein>
<evidence type="ECO:0000313" key="4">
    <source>
        <dbReference type="Proteomes" id="UP001494588"/>
    </source>
</evidence>
<evidence type="ECO:0000256" key="1">
    <source>
        <dbReference type="SAM" id="MobiDB-lite"/>
    </source>
</evidence>
<keyword evidence="2" id="KW-1133">Transmembrane helix</keyword>
<comment type="caution">
    <text evidence="3">The sequence shown here is derived from an EMBL/GenBank/DDBJ whole genome shotgun (WGS) entry which is preliminary data.</text>
</comment>
<feature type="transmembrane region" description="Helical" evidence="2">
    <location>
        <begin position="29"/>
        <end position="49"/>
    </location>
</feature>
<proteinExistence type="predicted"/>
<keyword evidence="2" id="KW-0812">Transmembrane</keyword>
<dbReference type="RefSeq" id="WP_201655350.1">
    <property type="nucleotide sequence ID" value="NZ_CAJHCS010000022.1"/>
</dbReference>
<gene>
    <name evidence="3" type="ORF">V4C55_26775</name>
</gene>
<dbReference type="EMBL" id="JAZHGC010000025">
    <property type="protein sequence ID" value="MEM5289333.1"/>
    <property type="molecule type" value="Genomic_DNA"/>
</dbReference>
<feature type="compositionally biased region" description="Polar residues" evidence="1">
    <location>
        <begin position="202"/>
        <end position="213"/>
    </location>
</feature>
<keyword evidence="2" id="KW-0472">Membrane</keyword>
<keyword evidence="4" id="KW-1185">Reference proteome</keyword>
<reference evidence="3 4" key="1">
    <citation type="submission" date="2024-01" db="EMBL/GenBank/DDBJ databases">
        <title>The diversity of rhizobia nodulating Mimosa spp. in eleven states of Brazil covering several biomes is determined by host plant, location, and edaphic factors.</title>
        <authorList>
            <person name="Rouws L."/>
            <person name="Barauna A."/>
            <person name="Beukes C."/>
            <person name="De Faria S.M."/>
            <person name="Gross E."/>
            <person name="Dos Reis Junior F.B."/>
            <person name="Simon M."/>
            <person name="Maluk M."/>
            <person name="Odee D.W."/>
            <person name="Kenicer G."/>
            <person name="Young J.P.W."/>
            <person name="Reis V.M."/>
            <person name="Zilli J."/>
            <person name="James E.K."/>
        </authorList>
    </citation>
    <scope>NUCLEOTIDE SEQUENCE [LARGE SCALE GENOMIC DNA]</scope>
    <source>
        <strain evidence="3 4">JPY77</strain>
    </source>
</reference>
<dbReference type="Proteomes" id="UP001494588">
    <property type="component" value="Unassembled WGS sequence"/>
</dbReference>
<evidence type="ECO:0000313" key="3">
    <source>
        <dbReference type="EMBL" id="MEM5289333.1"/>
    </source>
</evidence>